<feature type="transmembrane region" description="Helical" evidence="2">
    <location>
        <begin position="12"/>
        <end position="30"/>
    </location>
</feature>
<name>A0ABS6YEG5_9BACT</name>
<comment type="caution">
    <text evidence="3">The sequence shown here is derived from an EMBL/GenBank/DDBJ whole genome shotgun (WGS) entry which is preliminary data.</text>
</comment>
<keyword evidence="4" id="KW-1185">Reference proteome</keyword>
<evidence type="ECO:0000256" key="1">
    <source>
        <dbReference type="SAM" id="MobiDB-lite"/>
    </source>
</evidence>
<dbReference type="RefSeq" id="WP_219482136.1">
    <property type="nucleotide sequence ID" value="NZ_JAHXCT010000007.1"/>
</dbReference>
<dbReference type="EMBL" id="JAHXCT010000007">
    <property type="protein sequence ID" value="MBW4769976.1"/>
    <property type="molecule type" value="Genomic_DNA"/>
</dbReference>
<feature type="transmembrane region" description="Helical" evidence="2">
    <location>
        <begin position="36"/>
        <end position="53"/>
    </location>
</feature>
<organism evidence="3 4">
    <name type="scientific">Hoylesella nanceiensis</name>
    <dbReference type="NCBI Taxonomy" id="425941"/>
    <lineage>
        <taxon>Bacteria</taxon>
        <taxon>Pseudomonadati</taxon>
        <taxon>Bacteroidota</taxon>
        <taxon>Bacteroidia</taxon>
        <taxon>Bacteroidales</taxon>
        <taxon>Prevotellaceae</taxon>
        <taxon>Hoylesella</taxon>
    </lineage>
</organism>
<feature type="region of interest" description="Disordered" evidence="1">
    <location>
        <begin position="60"/>
        <end position="105"/>
    </location>
</feature>
<dbReference type="PROSITE" id="PS51257">
    <property type="entry name" value="PROKAR_LIPOPROTEIN"/>
    <property type="match status" value="1"/>
</dbReference>
<dbReference type="InterPro" id="IPR046568">
    <property type="entry name" value="DUF6722"/>
</dbReference>
<reference evidence="3 4" key="1">
    <citation type="submission" date="2021-07" db="EMBL/GenBank/DDBJ databases">
        <title>Genomic diversity and antimicrobial resistance of Prevotella spp. isolated from chronic lung disease airways.</title>
        <authorList>
            <person name="Webb K.A."/>
            <person name="Olagoke O.S."/>
            <person name="Baird T."/>
            <person name="Neill J."/>
            <person name="Pham A."/>
            <person name="Wells T.J."/>
            <person name="Ramsay K.A."/>
            <person name="Bell S.C."/>
            <person name="Sarovich D.S."/>
            <person name="Price E.P."/>
        </authorList>
    </citation>
    <scope>NUCLEOTIDE SEQUENCE [LARGE SCALE GENOMIC DNA]</scope>
    <source>
        <strain evidence="3 4">SCHI0011.S.12</strain>
    </source>
</reference>
<gene>
    <name evidence="3" type="ORF">KZO38_09450</name>
</gene>
<evidence type="ECO:0000313" key="4">
    <source>
        <dbReference type="Proteomes" id="UP000788426"/>
    </source>
</evidence>
<dbReference type="Proteomes" id="UP000788426">
    <property type="component" value="Unassembled WGS sequence"/>
</dbReference>
<keyword evidence="2" id="KW-0812">Transmembrane</keyword>
<accession>A0ABS6YEG5</accession>
<evidence type="ECO:0000313" key="3">
    <source>
        <dbReference type="EMBL" id="MBW4769976.1"/>
    </source>
</evidence>
<proteinExistence type="predicted"/>
<feature type="compositionally biased region" description="Basic and acidic residues" evidence="1">
    <location>
        <begin position="60"/>
        <end position="80"/>
    </location>
</feature>
<dbReference type="Pfam" id="PF20482">
    <property type="entry name" value="DUF6722"/>
    <property type="match status" value="1"/>
</dbReference>
<sequence>MKKEFGKWLIDVAKLVAAGSLIIACAGFSNTSVVCLVVLCLLSIVMFVIGCSLQKDNRPRRFDYQQKRNNNREKKNKPEGNKPNPQRNKKRATYTEHVPNEITVD</sequence>
<evidence type="ECO:0000256" key="2">
    <source>
        <dbReference type="SAM" id="Phobius"/>
    </source>
</evidence>
<keyword evidence="2" id="KW-0472">Membrane</keyword>
<protein>
    <submittedName>
        <fullName evidence="3">Uncharacterized protein</fullName>
    </submittedName>
</protein>
<keyword evidence="2" id="KW-1133">Transmembrane helix</keyword>